<dbReference type="GO" id="GO:0016849">
    <property type="term" value="F:phosphorus-oxygen lyase activity"/>
    <property type="evidence" value="ECO:0000318"/>
    <property type="project" value="GO_Central"/>
</dbReference>
<keyword evidence="6" id="KW-0812">Transmembrane</keyword>
<keyword evidence="2" id="KW-0808">Transferase</keyword>
<dbReference type="PANTHER" id="PTHR10912:SF7">
    <property type="entry name" value="ADP-RIBOSYL CYCLASE_CYCLIC ADP-RIBOSE HYDROLASE"/>
    <property type="match status" value="1"/>
</dbReference>
<dbReference type="AlphaFoldDB" id="B3RIX9"/>
<dbReference type="GO" id="GO:0005886">
    <property type="term" value="C:plasma membrane"/>
    <property type="evidence" value="ECO:0000318"/>
    <property type="project" value="GO_Central"/>
</dbReference>
<dbReference type="FunCoup" id="B3RIX9">
    <property type="interactions" value="117"/>
</dbReference>
<evidence type="ECO:0000313" key="7">
    <source>
        <dbReference type="EMBL" id="EDV29266.1"/>
    </source>
</evidence>
<proteinExistence type="inferred from homology"/>
<evidence type="ECO:0000313" key="8">
    <source>
        <dbReference type="Proteomes" id="UP000009022"/>
    </source>
</evidence>
<evidence type="ECO:0000256" key="3">
    <source>
        <dbReference type="ARBA" id="ARBA00022801"/>
    </source>
</evidence>
<keyword evidence="6" id="KW-1133">Transmembrane helix</keyword>
<protein>
    <submittedName>
        <fullName evidence="7">Uncharacterized protein</fullName>
    </submittedName>
</protein>
<evidence type="ECO:0000256" key="2">
    <source>
        <dbReference type="ARBA" id="ARBA00022679"/>
    </source>
</evidence>
<dbReference type="Gene3D" id="3.40.50.720">
    <property type="entry name" value="NAD(P)-binding Rossmann-like Domain"/>
    <property type="match status" value="1"/>
</dbReference>
<dbReference type="EMBL" id="DS985241">
    <property type="protein sequence ID" value="EDV29266.1"/>
    <property type="molecule type" value="Genomic_DNA"/>
</dbReference>
<dbReference type="CTD" id="6748888"/>
<comment type="similarity">
    <text evidence="1">Belongs to the ADP-ribosyl cyclase family.</text>
</comment>
<dbReference type="InterPro" id="IPR003193">
    <property type="entry name" value="ADP-ribosyl_cyclase"/>
</dbReference>
<keyword evidence="4" id="KW-0520">NAD</keyword>
<dbReference type="HOGENOM" id="CLU_067834_0_0_1"/>
<dbReference type="GO" id="GO:0016740">
    <property type="term" value="F:transferase activity"/>
    <property type="evidence" value="ECO:0007669"/>
    <property type="project" value="UniProtKB-KW"/>
</dbReference>
<dbReference type="Gene3D" id="1.20.82.10">
    <property type="entry name" value="ADP Ribosyl Cyclase, Chain A, domain 1"/>
    <property type="match status" value="1"/>
</dbReference>
<dbReference type="Pfam" id="PF02267">
    <property type="entry name" value="Rib_hydrolayse"/>
    <property type="match status" value="1"/>
</dbReference>
<dbReference type="RefSeq" id="XP_002108468.1">
    <property type="nucleotide sequence ID" value="XM_002108432.1"/>
</dbReference>
<sequence length="340" mass="37645">MSTKEQFSNLARCQYLTTSASGTTHNIKEIFIGRCYGYIALQNFTLRPGVTCPSLWQEFSRVFVNREPCEVDPTQYSRFLIESSSPVPPNKALFWSGVYDFVSSYVQAVDDVLVISQTFTGFLLDKLTWCGRFKSTPQSEGINYLYCNDSQGCSHRNMLSFWALASREFAKSASGLVRVLLTSDNKTPAFNNQSIFGSIELPNLSPQKVSKVEIMVMHGLNSKPNQIDRCGIGSIKELQNILTSHNFTWSCQDNPKSVLHHLCTKNPNNFHCRLAIDNSTTTNPSKPNQSGLIIGIIIEGVVIALLVAALLGIILRGKPGNFCSSKNGGPGSSRLMDNHE</sequence>
<evidence type="ECO:0000256" key="5">
    <source>
        <dbReference type="ARBA" id="ARBA00023157"/>
    </source>
</evidence>
<dbReference type="eggNOG" id="ENOG502S1HV">
    <property type="taxonomic scope" value="Eukaryota"/>
</dbReference>
<dbReference type="GO" id="GO:0061809">
    <property type="term" value="F:NAD+ nucleosidase activity, cyclic ADP-ribose generating"/>
    <property type="evidence" value="ECO:0007669"/>
    <property type="project" value="InterPro"/>
</dbReference>
<dbReference type="InParanoid" id="B3RIX9"/>
<organism evidence="7 8">
    <name type="scientific">Trichoplax adhaerens</name>
    <name type="common">Trichoplax reptans</name>
    <dbReference type="NCBI Taxonomy" id="10228"/>
    <lineage>
        <taxon>Eukaryota</taxon>
        <taxon>Metazoa</taxon>
        <taxon>Placozoa</taxon>
        <taxon>Uniplacotomia</taxon>
        <taxon>Trichoplacea</taxon>
        <taxon>Trichoplacidae</taxon>
        <taxon>Trichoplax</taxon>
    </lineage>
</organism>
<evidence type="ECO:0000256" key="1">
    <source>
        <dbReference type="ARBA" id="ARBA00005406"/>
    </source>
</evidence>
<dbReference type="CDD" id="cd04759">
    <property type="entry name" value="Rib_hydrolase"/>
    <property type="match status" value="1"/>
</dbReference>
<keyword evidence="3" id="KW-0378">Hydrolase</keyword>
<evidence type="ECO:0000256" key="6">
    <source>
        <dbReference type="SAM" id="Phobius"/>
    </source>
</evidence>
<evidence type="ECO:0000256" key="4">
    <source>
        <dbReference type="ARBA" id="ARBA00023027"/>
    </source>
</evidence>
<dbReference type="OMA" id="GMYVTGC"/>
<keyword evidence="6" id="KW-0472">Membrane</keyword>
<accession>B3RIX9</accession>
<dbReference type="PhylomeDB" id="B3RIX9"/>
<dbReference type="OrthoDB" id="10028716at2759"/>
<dbReference type="STRING" id="10228.B3RIX9"/>
<reference evidence="7 8" key="1">
    <citation type="journal article" date="2008" name="Nature">
        <title>The Trichoplax genome and the nature of placozoans.</title>
        <authorList>
            <person name="Srivastava M."/>
            <person name="Begovic E."/>
            <person name="Chapman J."/>
            <person name="Putnam N.H."/>
            <person name="Hellsten U."/>
            <person name="Kawashima T."/>
            <person name="Kuo A."/>
            <person name="Mitros T."/>
            <person name="Salamov A."/>
            <person name="Carpenter M.L."/>
            <person name="Signorovitch A.Y."/>
            <person name="Moreno M.A."/>
            <person name="Kamm K."/>
            <person name="Grimwood J."/>
            <person name="Schmutz J."/>
            <person name="Shapiro H."/>
            <person name="Grigoriev I.V."/>
            <person name="Buss L.W."/>
            <person name="Schierwater B."/>
            <person name="Dellaporta S.L."/>
            <person name="Rokhsar D.S."/>
        </authorList>
    </citation>
    <scope>NUCLEOTIDE SEQUENCE [LARGE SCALE GENOMIC DNA]</scope>
    <source>
        <strain evidence="7 8">Grell-BS-1999</strain>
    </source>
</reference>
<gene>
    <name evidence="7" type="ORF">TRIADDRAFT_51409</name>
</gene>
<feature type="transmembrane region" description="Helical" evidence="6">
    <location>
        <begin position="292"/>
        <end position="315"/>
    </location>
</feature>
<dbReference type="Proteomes" id="UP000009022">
    <property type="component" value="Unassembled WGS sequence"/>
</dbReference>
<dbReference type="PANTHER" id="PTHR10912">
    <property type="entry name" value="ADP-RIBOSYL CYCLASE"/>
    <property type="match status" value="1"/>
</dbReference>
<dbReference type="KEGG" id="tad:TRIADDRAFT_51409"/>
<name>B3RIX9_TRIAD</name>
<keyword evidence="8" id="KW-1185">Reference proteome</keyword>
<dbReference type="GO" id="GO:0030890">
    <property type="term" value="P:positive regulation of B cell proliferation"/>
    <property type="evidence" value="ECO:0000318"/>
    <property type="project" value="GO_Central"/>
</dbReference>
<keyword evidence="5" id="KW-1015">Disulfide bond</keyword>
<dbReference type="GeneID" id="6748888"/>
<dbReference type="SUPFAM" id="SSF52309">
    <property type="entry name" value="N-(deoxy)ribosyltransferase-like"/>
    <property type="match status" value="1"/>
</dbReference>